<dbReference type="PANTHER" id="PTHR37196">
    <property type="entry name" value="TRANSMEMBRANE PROTEIN"/>
    <property type="match status" value="1"/>
</dbReference>
<gene>
    <name evidence="2" type="ORF">Ccrd_022618</name>
</gene>
<dbReference type="EMBL" id="LEKV01003636">
    <property type="protein sequence ID" value="KVH99139.1"/>
    <property type="molecule type" value="Genomic_DNA"/>
</dbReference>
<accession>A0A103XYE8</accession>
<dbReference type="OrthoDB" id="1932652at2759"/>
<name>A0A103XYE8_CYNCS</name>
<evidence type="ECO:0000313" key="3">
    <source>
        <dbReference type="Proteomes" id="UP000243975"/>
    </source>
</evidence>
<dbReference type="Proteomes" id="UP000243975">
    <property type="component" value="Unassembled WGS sequence"/>
</dbReference>
<sequence length="140" mass="15907">MVCVVKLEFEKMKSIIHHHHHHHQPPQPPPLSTLSKLNHTQHLNPHRLHYFSRHPPLRIKAMAITSSHLVVLGVNPPPATTGDLSVLIPTSAAFLFLYWITNFVVPRIIMKDLESEDASKDQEPNEVSLEPEKKGFQGTK</sequence>
<evidence type="ECO:0000256" key="1">
    <source>
        <dbReference type="SAM" id="MobiDB-lite"/>
    </source>
</evidence>
<dbReference type="PANTHER" id="PTHR37196:SF2">
    <property type="entry name" value="TRANSMEMBRANE PROTEIN"/>
    <property type="match status" value="1"/>
</dbReference>
<dbReference type="Gramene" id="KVH99139">
    <property type="protein sequence ID" value="KVH99139"/>
    <property type="gene ID" value="Ccrd_022618"/>
</dbReference>
<dbReference type="STRING" id="59895.A0A103XYE8"/>
<protein>
    <submittedName>
        <fullName evidence="2">Uncharacterized protein</fullName>
    </submittedName>
</protein>
<evidence type="ECO:0000313" key="2">
    <source>
        <dbReference type="EMBL" id="KVH99139.1"/>
    </source>
</evidence>
<dbReference type="OMA" id="IFLYWIA"/>
<dbReference type="AlphaFoldDB" id="A0A103XYE8"/>
<comment type="caution">
    <text evidence="2">The sequence shown here is derived from an EMBL/GenBank/DDBJ whole genome shotgun (WGS) entry which is preliminary data.</text>
</comment>
<feature type="compositionally biased region" description="Basic and acidic residues" evidence="1">
    <location>
        <begin position="130"/>
        <end position="140"/>
    </location>
</feature>
<feature type="region of interest" description="Disordered" evidence="1">
    <location>
        <begin position="115"/>
        <end position="140"/>
    </location>
</feature>
<keyword evidence="3" id="KW-1185">Reference proteome</keyword>
<proteinExistence type="predicted"/>
<organism evidence="2 3">
    <name type="scientific">Cynara cardunculus var. scolymus</name>
    <name type="common">Globe artichoke</name>
    <name type="synonym">Cynara scolymus</name>
    <dbReference type="NCBI Taxonomy" id="59895"/>
    <lineage>
        <taxon>Eukaryota</taxon>
        <taxon>Viridiplantae</taxon>
        <taxon>Streptophyta</taxon>
        <taxon>Embryophyta</taxon>
        <taxon>Tracheophyta</taxon>
        <taxon>Spermatophyta</taxon>
        <taxon>Magnoliopsida</taxon>
        <taxon>eudicotyledons</taxon>
        <taxon>Gunneridae</taxon>
        <taxon>Pentapetalae</taxon>
        <taxon>asterids</taxon>
        <taxon>campanulids</taxon>
        <taxon>Asterales</taxon>
        <taxon>Asteraceae</taxon>
        <taxon>Carduoideae</taxon>
        <taxon>Cardueae</taxon>
        <taxon>Carduinae</taxon>
        <taxon>Cynara</taxon>
    </lineage>
</organism>
<reference evidence="2 3" key="1">
    <citation type="journal article" date="2016" name="Sci. Rep.">
        <title>The genome sequence of the outbreeding globe artichoke constructed de novo incorporating a phase-aware low-pass sequencing strategy of F1 progeny.</title>
        <authorList>
            <person name="Scaglione D."/>
            <person name="Reyes-Chin-Wo S."/>
            <person name="Acquadro A."/>
            <person name="Froenicke L."/>
            <person name="Portis E."/>
            <person name="Beitel C."/>
            <person name="Tirone M."/>
            <person name="Mauro R."/>
            <person name="Lo Monaco A."/>
            <person name="Mauromicale G."/>
            <person name="Faccioli P."/>
            <person name="Cattivelli L."/>
            <person name="Rieseberg L."/>
            <person name="Michelmore R."/>
            <person name="Lanteri S."/>
        </authorList>
    </citation>
    <scope>NUCLEOTIDE SEQUENCE [LARGE SCALE GENOMIC DNA]</scope>
    <source>
        <strain evidence="2">2C</strain>
    </source>
</reference>